<dbReference type="EMBL" id="HAEB01018184">
    <property type="protein sequence ID" value="SBQ64711.1"/>
    <property type="molecule type" value="Transcribed_RNA"/>
</dbReference>
<gene>
    <name evidence="1" type="primary">ALG13</name>
</gene>
<dbReference type="AlphaFoldDB" id="A0A1A8G104"/>
<feature type="non-terminal residue" evidence="1">
    <location>
        <position position="1"/>
    </location>
</feature>
<protein>
    <submittedName>
        <fullName evidence="1">Asparagine-linked glycosylation 13 homolog</fullName>
    </submittedName>
</protein>
<name>A0A1A8G104_9TELE</name>
<proteinExistence type="predicted"/>
<sequence>AVGPPHQSKDLPQLALLFLAPPPPHCSIQIRPLSPLPLCCTCHMKHHLQLLTFLQLLPPFHTMPTSLITPLTIPAFLHPPTGGLYQHRDMPRVSTAPPLILAMWLVTSLP</sequence>
<feature type="non-terminal residue" evidence="1">
    <location>
        <position position="110"/>
    </location>
</feature>
<reference evidence="1" key="2">
    <citation type="submission" date="2016-06" db="EMBL/GenBank/DDBJ databases">
        <title>The genome of a short-lived fish provides insights into sex chromosome evolution and the genetic control of aging.</title>
        <authorList>
            <person name="Reichwald K."/>
            <person name="Felder M."/>
            <person name="Petzold A."/>
            <person name="Koch P."/>
            <person name="Groth M."/>
            <person name="Platzer M."/>
        </authorList>
    </citation>
    <scope>NUCLEOTIDE SEQUENCE</scope>
    <source>
        <tissue evidence="1">Brain</tissue>
    </source>
</reference>
<reference evidence="1" key="1">
    <citation type="submission" date="2016-05" db="EMBL/GenBank/DDBJ databases">
        <authorList>
            <person name="Lavstsen T."/>
            <person name="Jespersen J.S."/>
        </authorList>
    </citation>
    <scope>NUCLEOTIDE SEQUENCE</scope>
    <source>
        <tissue evidence="1">Brain</tissue>
    </source>
</reference>
<organism evidence="1">
    <name type="scientific">Nothobranchius korthausae</name>
    <dbReference type="NCBI Taxonomy" id="1143690"/>
    <lineage>
        <taxon>Eukaryota</taxon>
        <taxon>Metazoa</taxon>
        <taxon>Chordata</taxon>
        <taxon>Craniata</taxon>
        <taxon>Vertebrata</taxon>
        <taxon>Euteleostomi</taxon>
        <taxon>Actinopterygii</taxon>
        <taxon>Neopterygii</taxon>
        <taxon>Teleostei</taxon>
        <taxon>Neoteleostei</taxon>
        <taxon>Acanthomorphata</taxon>
        <taxon>Ovalentaria</taxon>
        <taxon>Atherinomorphae</taxon>
        <taxon>Cyprinodontiformes</taxon>
        <taxon>Nothobranchiidae</taxon>
        <taxon>Nothobranchius</taxon>
    </lineage>
</organism>
<accession>A0A1A8G104</accession>
<evidence type="ECO:0000313" key="1">
    <source>
        <dbReference type="EMBL" id="SBQ64711.1"/>
    </source>
</evidence>